<reference evidence="4" key="1">
    <citation type="submission" date="2018-10" db="EMBL/GenBank/DDBJ databases">
        <authorList>
            <person name="Gruber-Vodicka H."/>
            <person name="Jaeckle O."/>
        </authorList>
    </citation>
    <scope>NUCLEOTIDE SEQUENCE</scope>
</reference>
<feature type="region of interest" description="Disordered" evidence="2">
    <location>
        <begin position="23"/>
        <end position="66"/>
    </location>
</feature>
<dbReference type="CDD" id="cd06850">
    <property type="entry name" value="biotinyl_domain"/>
    <property type="match status" value="1"/>
</dbReference>
<feature type="domain" description="Lipoyl-binding" evidence="3">
    <location>
        <begin position="57"/>
        <end position="131"/>
    </location>
</feature>
<dbReference type="PROSITE" id="PS50968">
    <property type="entry name" value="BIOTINYL_LIPOYL"/>
    <property type="match status" value="1"/>
</dbReference>
<keyword evidence="1" id="KW-0092">Biotin</keyword>
<keyword evidence="4" id="KW-0670">Pyruvate</keyword>
<dbReference type="InterPro" id="IPR011053">
    <property type="entry name" value="Single_hybrid_motif"/>
</dbReference>
<accession>A0A484HBP5</accession>
<dbReference type="FunFam" id="2.40.50.100:FF:000003">
    <property type="entry name" value="Acetyl-CoA carboxylase biotin carboxyl carrier protein"/>
    <property type="match status" value="1"/>
</dbReference>
<dbReference type="GO" id="GO:0004736">
    <property type="term" value="F:pyruvate carboxylase activity"/>
    <property type="evidence" value="ECO:0007669"/>
    <property type="project" value="UniProtKB-EC"/>
</dbReference>
<dbReference type="PANTHER" id="PTHR45266">
    <property type="entry name" value="OXALOACETATE DECARBOXYLASE ALPHA CHAIN"/>
    <property type="match status" value="1"/>
</dbReference>
<dbReference type="Pfam" id="PF00364">
    <property type="entry name" value="Biotin_lipoyl"/>
    <property type="match status" value="1"/>
</dbReference>
<name>A0A484HBP5_9ZZZZ</name>
<dbReference type="AlphaFoldDB" id="A0A484HBP5"/>
<organism evidence="4">
    <name type="scientific">invertebrate metagenome</name>
    <dbReference type="NCBI Taxonomy" id="1711999"/>
    <lineage>
        <taxon>unclassified sequences</taxon>
        <taxon>metagenomes</taxon>
        <taxon>organismal metagenomes</taxon>
    </lineage>
</organism>
<dbReference type="PROSITE" id="PS00188">
    <property type="entry name" value="BIOTIN"/>
    <property type="match status" value="1"/>
</dbReference>
<dbReference type="PANTHER" id="PTHR45266:SF3">
    <property type="entry name" value="OXALOACETATE DECARBOXYLASE ALPHA CHAIN"/>
    <property type="match status" value="1"/>
</dbReference>
<keyword evidence="4" id="KW-0436">Ligase</keyword>
<dbReference type="InterPro" id="IPR050709">
    <property type="entry name" value="Biotin_Carboxyl_Carrier/Decarb"/>
</dbReference>
<proteinExistence type="predicted"/>
<gene>
    <name evidence="4" type="ORF">RIEGSTA812A_PEG_695</name>
</gene>
<evidence type="ECO:0000256" key="2">
    <source>
        <dbReference type="SAM" id="MobiDB-lite"/>
    </source>
</evidence>
<dbReference type="Gene3D" id="2.40.50.100">
    <property type="match status" value="1"/>
</dbReference>
<dbReference type="GO" id="GO:0016740">
    <property type="term" value="F:transferase activity"/>
    <property type="evidence" value="ECO:0007669"/>
    <property type="project" value="UniProtKB-KW"/>
</dbReference>
<dbReference type="EMBL" id="LR026963">
    <property type="protein sequence ID" value="VBB69222.1"/>
    <property type="molecule type" value="Genomic_DNA"/>
</dbReference>
<dbReference type="SUPFAM" id="SSF51230">
    <property type="entry name" value="Single hybrid motif"/>
    <property type="match status" value="1"/>
</dbReference>
<sequence>MWKKFRITVDGKPYTVTVEEMVEGSATSSPSTAVTATHPPPAAPPPVAPVQSTDSKPVTAGAGDVQSPVGGVVKEVKISVGQHVNEGDLLVVLEAMKMKTNIFSNRTGKVGAIHVKPGDAVDTGQALVTIG</sequence>
<dbReference type="EC" id="6.4.1.1" evidence="4"/>
<keyword evidence="4" id="KW-0808">Transferase</keyword>
<protein>
    <submittedName>
        <fullName evidence="4">Pyruvate carboxyl transferase</fullName>
        <ecNumber evidence="4">6.4.1.1</ecNumber>
    </submittedName>
</protein>
<dbReference type="InterPro" id="IPR001882">
    <property type="entry name" value="Biotin_BS"/>
</dbReference>
<evidence type="ECO:0000256" key="1">
    <source>
        <dbReference type="ARBA" id="ARBA00023267"/>
    </source>
</evidence>
<feature type="compositionally biased region" description="Low complexity" evidence="2">
    <location>
        <begin position="25"/>
        <end position="37"/>
    </location>
</feature>
<evidence type="ECO:0000313" key="4">
    <source>
        <dbReference type="EMBL" id="VBB69222.1"/>
    </source>
</evidence>
<feature type="compositionally biased region" description="Pro residues" evidence="2">
    <location>
        <begin position="38"/>
        <end position="48"/>
    </location>
</feature>
<evidence type="ECO:0000259" key="3">
    <source>
        <dbReference type="PROSITE" id="PS50968"/>
    </source>
</evidence>
<dbReference type="InterPro" id="IPR000089">
    <property type="entry name" value="Biotin_lipoyl"/>
</dbReference>